<feature type="transmembrane region" description="Helical" evidence="1">
    <location>
        <begin position="176"/>
        <end position="199"/>
    </location>
</feature>
<sequence length="224" mass="24942">MMMMVLILSASSLLAQFVNSAKKIEQICNSSDSDLSRNNILPSGSYCYSIQTMASNDIWVGSTEVDNRRVQVFQTPVSVPINDSCISVTKMIMPRESLCESVTKSSSASVDETKRNAAWPIVSDDSDVSSPCSRAMRREAFNTHQVREGRIDDDSISGILSNFGNAFIIYSFKIQMKLLCLVLLVISIIGPVVLSLVFISERIYNRFLEPSEPDQEMVELLSEF</sequence>
<evidence type="ECO:0000256" key="2">
    <source>
        <dbReference type="SAM" id="SignalP"/>
    </source>
</evidence>
<evidence type="ECO:0000313" key="4">
    <source>
        <dbReference type="Proteomes" id="UP000031668"/>
    </source>
</evidence>
<organism evidence="3 4">
    <name type="scientific">Thelohanellus kitauei</name>
    <name type="common">Myxosporean</name>
    <dbReference type="NCBI Taxonomy" id="669202"/>
    <lineage>
        <taxon>Eukaryota</taxon>
        <taxon>Metazoa</taxon>
        <taxon>Cnidaria</taxon>
        <taxon>Myxozoa</taxon>
        <taxon>Myxosporea</taxon>
        <taxon>Bivalvulida</taxon>
        <taxon>Platysporina</taxon>
        <taxon>Myxobolidae</taxon>
        <taxon>Thelohanellus</taxon>
    </lineage>
</organism>
<evidence type="ECO:0000313" key="3">
    <source>
        <dbReference type="EMBL" id="KII71944.1"/>
    </source>
</evidence>
<feature type="chain" id="PRO_5002150985" evidence="2">
    <location>
        <begin position="21"/>
        <end position="224"/>
    </location>
</feature>
<feature type="signal peptide" evidence="2">
    <location>
        <begin position="1"/>
        <end position="20"/>
    </location>
</feature>
<accession>A0A0C2J229</accession>
<dbReference type="EMBL" id="JWZT01001540">
    <property type="protein sequence ID" value="KII71944.1"/>
    <property type="molecule type" value="Genomic_DNA"/>
</dbReference>
<proteinExistence type="predicted"/>
<dbReference type="AlphaFoldDB" id="A0A0C2J229"/>
<dbReference type="Proteomes" id="UP000031668">
    <property type="component" value="Unassembled WGS sequence"/>
</dbReference>
<evidence type="ECO:0000256" key="1">
    <source>
        <dbReference type="SAM" id="Phobius"/>
    </source>
</evidence>
<keyword evidence="1" id="KW-0812">Transmembrane</keyword>
<comment type="caution">
    <text evidence="3">The sequence shown here is derived from an EMBL/GenBank/DDBJ whole genome shotgun (WGS) entry which is preliminary data.</text>
</comment>
<keyword evidence="2" id="KW-0732">Signal</keyword>
<gene>
    <name evidence="3" type="ORF">RF11_08262</name>
</gene>
<protein>
    <submittedName>
        <fullName evidence="3">Uncharacterized protein</fullName>
    </submittedName>
</protein>
<keyword evidence="1" id="KW-1133">Transmembrane helix</keyword>
<keyword evidence="1" id="KW-0472">Membrane</keyword>
<name>A0A0C2J229_THEKT</name>
<keyword evidence="4" id="KW-1185">Reference proteome</keyword>
<reference evidence="3 4" key="1">
    <citation type="journal article" date="2014" name="Genome Biol. Evol.">
        <title>The genome of the myxosporean Thelohanellus kitauei shows adaptations to nutrient acquisition within its fish host.</title>
        <authorList>
            <person name="Yang Y."/>
            <person name="Xiong J."/>
            <person name="Zhou Z."/>
            <person name="Huo F."/>
            <person name="Miao W."/>
            <person name="Ran C."/>
            <person name="Liu Y."/>
            <person name="Zhang J."/>
            <person name="Feng J."/>
            <person name="Wang M."/>
            <person name="Wang M."/>
            <person name="Wang L."/>
            <person name="Yao B."/>
        </authorList>
    </citation>
    <scope>NUCLEOTIDE SEQUENCE [LARGE SCALE GENOMIC DNA]</scope>
    <source>
        <strain evidence="3">Wuqing</strain>
    </source>
</reference>